<dbReference type="EMBL" id="JACAQA010000017">
    <property type="protein sequence ID" value="NWB87213.1"/>
    <property type="molecule type" value="Genomic_DNA"/>
</dbReference>
<accession>A0A7Y8BTB8</accession>
<organism evidence="1 2">
    <name type="scientific">Pseudomonas gingeri</name>
    <dbReference type="NCBI Taxonomy" id="117681"/>
    <lineage>
        <taxon>Bacteria</taxon>
        <taxon>Pseudomonadati</taxon>
        <taxon>Pseudomonadota</taxon>
        <taxon>Gammaproteobacteria</taxon>
        <taxon>Pseudomonadales</taxon>
        <taxon>Pseudomonadaceae</taxon>
        <taxon>Pseudomonas</taxon>
    </lineage>
</organism>
<evidence type="ECO:0008006" key="3">
    <source>
        <dbReference type="Google" id="ProtNLM"/>
    </source>
</evidence>
<dbReference type="RefSeq" id="WP_177102177.1">
    <property type="nucleotide sequence ID" value="NZ_JACAQA010000017.1"/>
</dbReference>
<proteinExistence type="predicted"/>
<sequence length="505" mass="54705">MNRRRSSHFLFSSHPLNLKRLLLASMVLIIWGCTAQQAGRPLTERSPSSAHSQFILAGQETATRITQRYRDTRSDCGAPSRPAFLCTGIILRGTNPSPDYHAWNPSNLSVTSGGVSFSYLRTDAKYKGLAYSYKNGFFFSPYLASAGKVHPEVLCSFAIDGHTFERPTDKGCGAHIRYTDSGLCRNQGITTAAQWLTHYDRVTGNPQRQQHQCAFDVRDVLNEQATSAFNASIAAMKLIPSESFATQNELRIATWAQNIPTQLPIEAFFYVNDGLAGAQHDQRDFYQATGITVPIIRMTLPAVAANDATFEFRAQDQVDQDELVIAPSVMVLDGLSIKASWPRLRDSVGNAATRLPTGGHPPYRYVSSAPAVVSVNAAGKVVGERTGSATITVYDVSNTSVSYPVLVGNVFLLGIQPYPFTDVHAANAWVASQGGHSPGLAGATDLAHSFGLPLPPGTIGAQNYWLLTTEGCPAGLSLYYSYQSGNYGCGNNAQPGLGALYMIRY</sequence>
<dbReference type="AlphaFoldDB" id="A0A7Y8BTB8"/>
<evidence type="ECO:0000313" key="1">
    <source>
        <dbReference type="EMBL" id="NWB87213.1"/>
    </source>
</evidence>
<dbReference type="InterPro" id="IPR008964">
    <property type="entry name" value="Invasin/intimin_cell_adhesion"/>
</dbReference>
<protein>
    <recommendedName>
        <fullName evidence="3">BIG2 domain-containing protein</fullName>
    </recommendedName>
</protein>
<comment type="caution">
    <text evidence="1">The sequence shown here is derived from an EMBL/GenBank/DDBJ whole genome shotgun (WGS) entry which is preliminary data.</text>
</comment>
<gene>
    <name evidence="1" type="ORF">HX830_20270</name>
</gene>
<evidence type="ECO:0000313" key="2">
    <source>
        <dbReference type="Proteomes" id="UP000522864"/>
    </source>
</evidence>
<reference evidence="1 2" key="1">
    <citation type="submission" date="2020-04" db="EMBL/GenBank/DDBJ databases">
        <title>Molecular characterization of pseudomonads from Agaricus bisporus reveal novel blotch 2 pathogens in Western Europe.</title>
        <authorList>
            <person name="Taparia T."/>
            <person name="Krijger M."/>
            <person name="Haynes E."/>
            <person name="Elpinstone J.G."/>
            <person name="Noble R."/>
            <person name="Van Der Wolf J."/>
        </authorList>
    </citation>
    <scope>NUCLEOTIDE SEQUENCE [LARGE SCALE GENOMIC DNA]</scope>
    <source>
        <strain evidence="1 2">G9001</strain>
    </source>
</reference>
<dbReference type="Gene3D" id="2.60.40.1080">
    <property type="match status" value="1"/>
</dbReference>
<name>A0A7Y8BTB8_9PSED</name>
<dbReference type="SUPFAM" id="SSF49373">
    <property type="entry name" value="Invasin/intimin cell-adhesion fragments"/>
    <property type="match status" value="1"/>
</dbReference>
<dbReference type="Proteomes" id="UP000522864">
    <property type="component" value="Unassembled WGS sequence"/>
</dbReference>